<reference evidence="1 2" key="1">
    <citation type="submission" date="2021-05" db="EMBL/GenBank/DDBJ databases">
        <title>Comparative genomic studies on the polysaccharide-degrading batcterial strains of the Flammeovirga genus.</title>
        <authorList>
            <person name="Zewei F."/>
            <person name="Zheng Z."/>
            <person name="Yu L."/>
            <person name="Ruyue G."/>
            <person name="Yanhong M."/>
            <person name="Yuanyuan C."/>
            <person name="Jingyan G."/>
            <person name="Wenjun H."/>
        </authorList>
    </citation>
    <scope>NUCLEOTIDE SEQUENCE [LARGE SCALE GENOMIC DNA]</scope>
    <source>
        <strain evidence="1 2">NBRC:100898</strain>
    </source>
</reference>
<dbReference type="RefSeq" id="WP_169661952.1">
    <property type="nucleotide sequence ID" value="NZ_CP076133.1"/>
</dbReference>
<gene>
    <name evidence="1" type="ORF">KMW28_23515</name>
</gene>
<dbReference type="Proteomes" id="UP000678679">
    <property type="component" value="Chromosome 2"/>
</dbReference>
<proteinExistence type="predicted"/>
<organism evidence="1 2">
    <name type="scientific">Flammeovirga yaeyamensis</name>
    <dbReference type="NCBI Taxonomy" id="367791"/>
    <lineage>
        <taxon>Bacteria</taxon>
        <taxon>Pseudomonadati</taxon>
        <taxon>Bacteroidota</taxon>
        <taxon>Cytophagia</taxon>
        <taxon>Cytophagales</taxon>
        <taxon>Flammeovirgaceae</taxon>
        <taxon>Flammeovirga</taxon>
    </lineage>
</organism>
<name>A0AAX1NE63_9BACT</name>
<evidence type="ECO:0008006" key="3">
    <source>
        <dbReference type="Google" id="ProtNLM"/>
    </source>
</evidence>
<keyword evidence="2" id="KW-1185">Reference proteome</keyword>
<evidence type="ECO:0000313" key="2">
    <source>
        <dbReference type="Proteomes" id="UP000678679"/>
    </source>
</evidence>
<accession>A0AAX1NE63</accession>
<protein>
    <recommendedName>
        <fullName evidence="3">CBM-cenC domain-containing protein</fullName>
    </recommendedName>
</protein>
<evidence type="ECO:0000313" key="1">
    <source>
        <dbReference type="EMBL" id="QWG05391.1"/>
    </source>
</evidence>
<sequence>MNQFKYIFVSIFTCLCLFGCKDDDLKLNGNDFSDVTWYTSIAPGKPYAVAVGEHISFMDASQGVLTHHWEIDSGNYYLSPDFNSRDTLDKYIMEGVGTIIEDVTANVLFKKSGIQRVRLYNTFSEEVTYRGYDTLSAVQREDGIWVIDTAFQVDVYADIDPHVFILKNDEVIAELTEGTVIGEDKALWDTLEIDAGDKITYIDSTKIGRPDYRLWKLVNNAITEEGASLEEITTTFHFEKLGNQGAGSVSIQRANEELPMANLNVQLPYIFKVKTPEIQPSVIVKYNGEEIFRLEAGATIPAESEWPIVDLSAGEKLEFIDVSTVGQTNNRTWKFSSGSLVNSTDSIAINQYWENGTHKVGAINAIRKDHDYLINGSKEVVIPLKVKVTTLDITPTYSIYYNDAVVFNFAEGDVVGDPSSWPIIDVQAGDKLVFKDETLKGSPTSILWELNNANPSTSTDWEVEAGYTVNATDAFEAGTVSWKREGMPIEDDNKSMPLPFYIQLLFPQEPTYINSEISQTGIGTNVLSFTVSENLQDIDSDLVKADFDVLVKQYGFEVSGINIKEVRLNQSSRKQVEIEFDAPIYNSDSIYVAYSGDMIKSLANVSLEHFENKLAVMQGKENKISGFVNPGFAQAIANNGGAYGWWTNVSTVSRYEGKSSDGDNACLQYSVANYNGSKISIQSTETINIMDELDEGWYEITMDFFIPEGVDLNTFKVQYRANWTNIPFDVSSIERGKWVQVSKAFYTTSTIGQGRQDFVLMINSVNDATGDVEFYVDNFRVTSVEKRP</sequence>
<dbReference type="EMBL" id="CP076133">
    <property type="protein sequence ID" value="QWG05391.1"/>
    <property type="molecule type" value="Genomic_DNA"/>
</dbReference>
<dbReference type="KEGG" id="fya:KMW28_23515"/>
<dbReference type="AlphaFoldDB" id="A0AAX1NE63"/>